<feature type="region of interest" description="Disordered" evidence="3">
    <location>
        <begin position="531"/>
        <end position="609"/>
    </location>
</feature>
<dbReference type="InterPro" id="IPR008984">
    <property type="entry name" value="SMAD_FHA_dom_sf"/>
</dbReference>
<dbReference type="InterPro" id="IPR025875">
    <property type="entry name" value="Leu-rich_rpt_4"/>
</dbReference>
<dbReference type="SMART" id="SM00240">
    <property type="entry name" value="FHA"/>
    <property type="match status" value="1"/>
</dbReference>
<dbReference type="Gene3D" id="2.60.200.20">
    <property type="match status" value="1"/>
</dbReference>
<dbReference type="Pfam" id="PF12799">
    <property type="entry name" value="LRR_4"/>
    <property type="match status" value="1"/>
</dbReference>
<evidence type="ECO:0000256" key="1">
    <source>
        <dbReference type="ARBA" id="ARBA00022614"/>
    </source>
</evidence>
<dbReference type="InterPro" id="IPR001611">
    <property type="entry name" value="Leu-rich_rpt"/>
</dbReference>
<dbReference type="InterPro" id="IPR032675">
    <property type="entry name" value="LRR_dom_sf"/>
</dbReference>
<proteinExistence type="predicted"/>
<reference evidence="5 6" key="1">
    <citation type="submission" date="2021-04" db="EMBL/GenBank/DDBJ databases">
        <authorList>
            <person name="Bliznina A."/>
        </authorList>
    </citation>
    <scope>NUCLEOTIDE SEQUENCE [LARGE SCALE GENOMIC DNA]</scope>
</reference>
<feature type="compositionally biased region" description="Basic and acidic residues" evidence="3">
    <location>
        <begin position="47"/>
        <end position="73"/>
    </location>
</feature>
<accession>A0ABN7SY40</accession>
<dbReference type="SUPFAM" id="SSF52075">
    <property type="entry name" value="Outer arm dynein light chain 1"/>
    <property type="match status" value="1"/>
</dbReference>
<feature type="region of interest" description="Disordered" evidence="3">
    <location>
        <begin position="1"/>
        <end position="147"/>
    </location>
</feature>
<feature type="compositionally biased region" description="Basic and acidic residues" evidence="3">
    <location>
        <begin position="124"/>
        <end position="139"/>
    </location>
</feature>
<feature type="compositionally biased region" description="Basic residues" evidence="3">
    <location>
        <begin position="12"/>
        <end position="30"/>
    </location>
</feature>
<keyword evidence="6" id="KW-1185">Reference proteome</keyword>
<dbReference type="SUPFAM" id="SSF49879">
    <property type="entry name" value="SMAD/FHA domain"/>
    <property type="match status" value="1"/>
</dbReference>
<dbReference type="Proteomes" id="UP001158576">
    <property type="component" value="Chromosome 1"/>
</dbReference>
<feature type="compositionally biased region" description="Polar residues" evidence="3">
    <location>
        <begin position="594"/>
        <end position="605"/>
    </location>
</feature>
<evidence type="ECO:0000313" key="6">
    <source>
        <dbReference type="Proteomes" id="UP001158576"/>
    </source>
</evidence>
<organism evidence="5 6">
    <name type="scientific">Oikopleura dioica</name>
    <name type="common">Tunicate</name>
    <dbReference type="NCBI Taxonomy" id="34765"/>
    <lineage>
        <taxon>Eukaryota</taxon>
        <taxon>Metazoa</taxon>
        <taxon>Chordata</taxon>
        <taxon>Tunicata</taxon>
        <taxon>Appendicularia</taxon>
        <taxon>Copelata</taxon>
        <taxon>Oikopleuridae</taxon>
        <taxon>Oikopleura</taxon>
    </lineage>
</organism>
<evidence type="ECO:0000256" key="2">
    <source>
        <dbReference type="ARBA" id="ARBA00022737"/>
    </source>
</evidence>
<dbReference type="Gene3D" id="3.80.10.10">
    <property type="entry name" value="Ribonuclease Inhibitor"/>
    <property type="match status" value="1"/>
</dbReference>
<keyword evidence="2" id="KW-0677">Repeat</keyword>
<dbReference type="Pfam" id="PF00498">
    <property type="entry name" value="FHA"/>
    <property type="match status" value="1"/>
</dbReference>
<evidence type="ECO:0000256" key="3">
    <source>
        <dbReference type="SAM" id="MobiDB-lite"/>
    </source>
</evidence>
<dbReference type="CDD" id="cd22718">
    <property type="entry name" value="FHA_SNIP1"/>
    <property type="match status" value="1"/>
</dbReference>
<gene>
    <name evidence="5" type="ORF">OKIOD_LOCUS12117</name>
</gene>
<dbReference type="InterPro" id="IPR050923">
    <property type="entry name" value="Cell_Proc_Reg/RNA_Proc"/>
</dbReference>
<dbReference type="EMBL" id="OU015566">
    <property type="protein sequence ID" value="CAG5107490.1"/>
    <property type="molecule type" value="Genomic_DNA"/>
</dbReference>
<dbReference type="PANTHER" id="PTHR23308">
    <property type="entry name" value="NUCLEAR INHIBITOR OF PROTEIN PHOSPHATASE-1"/>
    <property type="match status" value="1"/>
</dbReference>
<feature type="domain" description="FHA" evidence="4">
    <location>
        <begin position="196"/>
        <end position="259"/>
    </location>
</feature>
<evidence type="ECO:0000259" key="4">
    <source>
        <dbReference type="PROSITE" id="PS50006"/>
    </source>
</evidence>
<evidence type="ECO:0000313" key="5">
    <source>
        <dbReference type="EMBL" id="CAG5107490.1"/>
    </source>
</evidence>
<dbReference type="InterPro" id="IPR000253">
    <property type="entry name" value="FHA_dom"/>
</dbReference>
<feature type="region of interest" description="Disordered" evidence="3">
    <location>
        <begin position="753"/>
        <end position="785"/>
    </location>
</feature>
<sequence length="785" mass="88838">MGRERERSRSRSRERRRRRSRSRSRSRSRDRRRDRSRERRRSRSRERRRERSPDIKKEVKTEEEFDRRQERARERRNHFQRGDRDVKNEAMKREPDSPGGSSQNVFADALRGDTNDEQQWGLRSNDKEGDKSSKPKQKPDLGLSGALTAETNTYKGVVIKYSEPPEAKIPKKRWRLYPFKGEEALKVIYLHRQSAYLIGKLADICEIPVEHPSCSRQHAALQFRAVKITKPSGRTVLSVRPYIIDLESANGTYLNNEKIQPRRYYELKEQDMLKFGFSTREYIVLHEKTDTTEVHKSESESSKMNSEGLGGVEVGNKLTRQRLEQITEEKNLDTVEKVAFPLDTDSNSISDLSQFLPNLVELKLEPPSFLPNLRKLGSCKSLKILWAHAVGMETLDGTSGLPNLTELFVSYNQIQELGPLAFCSNLEVLDMEGNYVDSALELKFLSLCPNLRHVNLSGSPLSKLADYRKLLTNRLPKSCTIEDDSPSDEPFLDELSDVNFIKELCAEGVLDEDELLASEPLSRPFTAIGIRPKTGKLTPQSPSASRPRTAINNFKVEFSVDDTIGPRPGSASSLTSGGIRQGHRGLLQGRTRVRPSSANSQNKTPVTPEDIQKTLDELKNRQQSALSRASSSEVNVLKLDDYSEADSGIISATTSISDLSLREDENPVKKVLVRSTRKKDIRPKQLQKTSATEIIGRPETEAGDAKDLPPLKADAMPQNFGLKDARKLVDLNTKPLRAKDLSSLRFQSRQEKLLHESRMHKSGVLGAPIIKSSQNSKMKSEMNPV</sequence>
<name>A0ABN7SY40_OIKDI</name>
<dbReference type="PROSITE" id="PS51450">
    <property type="entry name" value="LRR"/>
    <property type="match status" value="1"/>
</dbReference>
<dbReference type="PROSITE" id="PS50006">
    <property type="entry name" value="FHA_DOMAIN"/>
    <property type="match status" value="1"/>
</dbReference>
<feature type="compositionally biased region" description="Polar residues" evidence="3">
    <location>
        <begin position="537"/>
        <end position="552"/>
    </location>
</feature>
<protein>
    <submittedName>
        <fullName evidence="5">Oidioi.mRNA.OKI2018_I69.chr1.g3352.t1.cds</fullName>
    </submittedName>
</protein>
<feature type="compositionally biased region" description="Basic and acidic residues" evidence="3">
    <location>
        <begin position="80"/>
        <end position="96"/>
    </location>
</feature>
<keyword evidence="1" id="KW-0433">Leucine-rich repeat</keyword>
<feature type="compositionally biased region" description="Basic and acidic residues" evidence="3">
    <location>
        <begin position="1"/>
        <end position="11"/>
    </location>
</feature>